<dbReference type="InterPro" id="IPR051620">
    <property type="entry name" value="ORF904-like_C"/>
</dbReference>
<gene>
    <name evidence="5" type="ORF">UFOVP118_31</name>
</gene>
<proteinExistence type="predicted"/>
<dbReference type="Pfam" id="PF08706">
    <property type="entry name" value="D5_N"/>
    <property type="match status" value="1"/>
</dbReference>
<dbReference type="Pfam" id="PF19263">
    <property type="entry name" value="DUF5906"/>
    <property type="match status" value="1"/>
</dbReference>
<dbReference type="EMBL" id="LR796234">
    <property type="protein sequence ID" value="CAB4129391.1"/>
    <property type="molecule type" value="Genomic_DNA"/>
</dbReference>
<dbReference type="PANTHER" id="PTHR35372:SF2">
    <property type="entry name" value="SF3 HELICASE DOMAIN-CONTAINING PROTEIN"/>
    <property type="match status" value="1"/>
</dbReference>
<dbReference type="NCBIfam" id="TIGR01613">
    <property type="entry name" value="primase_Cterm"/>
    <property type="match status" value="1"/>
</dbReference>
<keyword evidence="3" id="KW-0067">ATP-binding</keyword>
<evidence type="ECO:0000256" key="1">
    <source>
        <dbReference type="ARBA" id="ARBA00022741"/>
    </source>
</evidence>
<dbReference type="InterPro" id="IPR045455">
    <property type="entry name" value="NrS-1_pol-like_helicase"/>
</dbReference>
<dbReference type="Gene3D" id="3.40.50.300">
    <property type="entry name" value="P-loop containing nucleotide triphosphate hydrolases"/>
    <property type="match status" value="1"/>
</dbReference>
<dbReference type="SUPFAM" id="SSF52540">
    <property type="entry name" value="P-loop containing nucleoside triphosphate hydrolases"/>
    <property type="match status" value="1"/>
</dbReference>
<dbReference type="GO" id="GO:0005524">
    <property type="term" value="F:ATP binding"/>
    <property type="evidence" value="ECO:0007669"/>
    <property type="project" value="UniProtKB-KW"/>
</dbReference>
<dbReference type="GO" id="GO:0016817">
    <property type="term" value="F:hydrolase activity, acting on acid anhydrides"/>
    <property type="evidence" value="ECO:0007669"/>
    <property type="project" value="InterPro"/>
</dbReference>
<evidence type="ECO:0000259" key="4">
    <source>
        <dbReference type="PROSITE" id="PS51206"/>
    </source>
</evidence>
<dbReference type="InterPro" id="IPR014818">
    <property type="entry name" value="Phage/plasmid_primase_P4_C"/>
</dbReference>
<protein>
    <submittedName>
        <fullName evidence="5">DNA primase, phage/plasmid</fullName>
    </submittedName>
</protein>
<dbReference type="InterPro" id="IPR027417">
    <property type="entry name" value="P-loop_NTPase"/>
</dbReference>
<dbReference type="InterPro" id="IPR014819">
    <property type="entry name" value="PriCT_2"/>
</dbReference>
<accession>A0A6J5L4Z5</accession>
<dbReference type="Pfam" id="PF08707">
    <property type="entry name" value="PriCT_2"/>
    <property type="match status" value="1"/>
</dbReference>
<feature type="domain" description="SF3 helicase" evidence="4">
    <location>
        <begin position="461"/>
        <end position="618"/>
    </location>
</feature>
<name>A0A6J5L4Z5_9CAUD</name>
<evidence type="ECO:0000256" key="2">
    <source>
        <dbReference type="ARBA" id="ARBA00022801"/>
    </source>
</evidence>
<keyword evidence="1" id="KW-0547">Nucleotide-binding</keyword>
<sequence length="761" mass="85902">MTTTTVQFENIPVELKKVNRWVMWKYVEVGEGETKRLSKVPMQTNGASASSTNPKHWSDFFAVEQAYQTGKFSGVGFVFSQDDNLVGIDIDDCRDVETGELTEFAQNIIDNVDGYVEVSPSETGVKIFTRANFQQAHVDHSIGLECYPHARYFTVTGAKLQGSVPASEQVLTHIIPERINVKTGDEFADYVPPVEGYDLHRVESELLTELDPDATYSDWLVVGMAMHHQGQGDFEWLEAWDRWSQGSNKYVTNLCDKKWASFSGSGATIRSLIFKVNQKKIKVALDQGEIILDQNVMSHARIFLDNYYRIEEGFKIVHYADDFYLYSGTHYEVFEELTVRSDMYHFLDKCKKLGRKQEIVPFNPNPSAVSAAIDALKSIVHLPNHANTKPPIWLREYVASKPSASKLISLQNGLFHVDDQALIPHSLGFFTQNSLNFNYDPNATCPRWEQFMSDIWEDDIEAIHTLQEMFGYILSGDTQQQKFFNMIGPRRSGKGTINKILVSLLGQHNTVAPELGELCDTFGLQPWLGKLLASFTDARAPERNRNAVVSQLLRIVGGDTITVNRKNKEAWNGYLPTRIVIYSNEVLQLTENSNALTGRMIVLKMTKTFYGNEDTELAIKLEAELSGIFNWAMEGLRRRLARGGAFIQPKSGASYLELMSELGNPIGTFVEDTLIFDPTGTVSKDDVFTCFSHWALKKKLAVGTEFSFKRRFLAATQEHRIEAGRDRSNGKSTHVYIGVKLNDKAKKYIDSVVTFEDGSAY</sequence>
<keyword evidence="2" id="KW-0378">Hydrolase</keyword>
<evidence type="ECO:0000313" key="5">
    <source>
        <dbReference type="EMBL" id="CAB4129391.1"/>
    </source>
</evidence>
<reference evidence="5" key="1">
    <citation type="submission" date="2020-04" db="EMBL/GenBank/DDBJ databases">
        <authorList>
            <person name="Chiriac C."/>
            <person name="Salcher M."/>
            <person name="Ghai R."/>
            <person name="Kavagutti S V."/>
        </authorList>
    </citation>
    <scope>NUCLEOTIDE SEQUENCE</scope>
</reference>
<dbReference type="InterPro" id="IPR006500">
    <property type="entry name" value="Helicase_put_C_phage/plasmid"/>
</dbReference>
<dbReference type="PROSITE" id="PS51206">
    <property type="entry name" value="SF3_HELICASE_1"/>
    <property type="match status" value="1"/>
</dbReference>
<evidence type="ECO:0000256" key="3">
    <source>
        <dbReference type="ARBA" id="ARBA00022840"/>
    </source>
</evidence>
<dbReference type="InterPro" id="IPR014015">
    <property type="entry name" value="Helicase_SF3_DNA-vir"/>
</dbReference>
<organism evidence="5">
    <name type="scientific">uncultured Caudovirales phage</name>
    <dbReference type="NCBI Taxonomy" id="2100421"/>
    <lineage>
        <taxon>Viruses</taxon>
        <taxon>Duplodnaviria</taxon>
        <taxon>Heunggongvirae</taxon>
        <taxon>Uroviricota</taxon>
        <taxon>Caudoviricetes</taxon>
        <taxon>Peduoviridae</taxon>
        <taxon>Maltschvirus</taxon>
        <taxon>Maltschvirus maltsch</taxon>
    </lineage>
</organism>
<dbReference type="PANTHER" id="PTHR35372">
    <property type="entry name" value="ATP BINDING PROTEIN-RELATED"/>
    <property type="match status" value="1"/>
</dbReference>